<evidence type="ECO:0000313" key="2">
    <source>
        <dbReference type="EMBL" id="GAI87955.1"/>
    </source>
</evidence>
<dbReference type="InterPro" id="IPR025595">
    <property type="entry name" value="PterinBD-DUF4346"/>
</dbReference>
<dbReference type="Pfam" id="PF14251">
    <property type="entry name" value="PterinBD-DUF4346"/>
    <property type="match status" value="1"/>
</dbReference>
<gene>
    <name evidence="2" type="ORF">S12H4_15719</name>
</gene>
<accession>X1TK84</accession>
<evidence type="ECO:0000259" key="1">
    <source>
        <dbReference type="Pfam" id="PF14251"/>
    </source>
</evidence>
<feature type="domain" description="DUF4346" evidence="1">
    <location>
        <begin position="76"/>
        <end position="154"/>
    </location>
</feature>
<comment type="caution">
    <text evidence="2">The sequence shown here is derived from an EMBL/GenBank/DDBJ whole genome shotgun (WGS) entry which is preliminary data.</text>
</comment>
<organism evidence="2">
    <name type="scientific">marine sediment metagenome</name>
    <dbReference type="NCBI Taxonomy" id="412755"/>
    <lineage>
        <taxon>unclassified sequences</taxon>
        <taxon>metagenomes</taxon>
        <taxon>ecological metagenomes</taxon>
    </lineage>
</organism>
<sequence length="155" mass="17907">MGILFTVEHSVKLFGGVRELKDSLKLNYLARYKNTPPINQGLSVFKAKGKTNQEVPQIKGDDAILVDKLIQDYIPDDKGYFRIFVNKFARKINILFYSNKEKMLHTFIGENAEALSKEIIKQNLTRDIYHLNYLGRELKKAEISLLLGKPYIQDE</sequence>
<reference evidence="2" key="1">
    <citation type="journal article" date="2014" name="Front. Microbiol.">
        <title>High frequency of phylogenetically diverse reductive dehalogenase-homologous genes in deep subseafloor sedimentary metagenomes.</title>
        <authorList>
            <person name="Kawai M."/>
            <person name="Futagami T."/>
            <person name="Toyoda A."/>
            <person name="Takaki Y."/>
            <person name="Nishi S."/>
            <person name="Hori S."/>
            <person name="Arai W."/>
            <person name="Tsubouchi T."/>
            <person name="Morono Y."/>
            <person name="Uchiyama I."/>
            <person name="Ito T."/>
            <person name="Fujiyama A."/>
            <person name="Inagaki F."/>
            <person name="Takami H."/>
        </authorList>
    </citation>
    <scope>NUCLEOTIDE SEQUENCE</scope>
    <source>
        <strain evidence="2">Expedition CK06-06</strain>
    </source>
</reference>
<dbReference type="EMBL" id="BARW01007569">
    <property type="protein sequence ID" value="GAI87955.1"/>
    <property type="molecule type" value="Genomic_DNA"/>
</dbReference>
<name>X1TK84_9ZZZZ</name>
<protein>
    <recommendedName>
        <fullName evidence="1">DUF4346 domain-containing protein</fullName>
    </recommendedName>
</protein>
<dbReference type="AlphaFoldDB" id="X1TK84"/>
<proteinExistence type="predicted"/>